<dbReference type="FunFam" id="1.20.1250.20:FF:000011">
    <property type="entry name" value="MFS multidrug transporter, putative"/>
    <property type="match status" value="1"/>
</dbReference>
<keyword evidence="5 6" id="KW-0472">Membrane</keyword>
<dbReference type="InterPro" id="IPR011701">
    <property type="entry name" value="MFS"/>
</dbReference>
<feature type="transmembrane region" description="Helical" evidence="6">
    <location>
        <begin position="181"/>
        <end position="200"/>
    </location>
</feature>
<evidence type="ECO:0000256" key="2">
    <source>
        <dbReference type="ARBA" id="ARBA00008335"/>
    </source>
</evidence>
<keyword evidence="9" id="KW-1185">Reference proteome</keyword>
<dbReference type="InterPro" id="IPR020846">
    <property type="entry name" value="MFS_dom"/>
</dbReference>
<dbReference type="PROSITE" id="PS50850">
    <property type="entry name" value="MFS"/>
    <property type="match status" value="1"/>
</dbReference>
<reference evidence="8" key="1">
    <citation type="journal article" date="2020" name="Stud. Mycol.">
        <title>101 Dothideomycetes genomes: a test case for predicting lifestyles and emergence of pathogens.</title>
        <authorList>
            <person name="Haridas S."/>
            <person name="Albert R."/>
            <person name="Binder M."/>
            <person name="Bloem J."/>
            <person name="Labutti K."/>
            <person name="Salamov A."/>
            <person name="Andreopoulos B."/>
            <person name="Baker S."/>
            <person name="Barry K."/>
            <person name="Bills G."/>
            <person name="Bluhm B."/>
            <person name="Cannon C."/>
            <person name="Castanera R."/>
            <person name="Culley D."/>
            <person name="Daum C."/>
            <person name="Ezra D."/>
            <person name="Gonzalez J."/>
            <person name="Henrissat B."/>
            <person name="Kuo A."/>
            <person name="Liang C."/>
            <person name="Lipzen A."/>
            <person name="Lutzoni F."/>
            <person name="Magnuson J."/>
            <person name="Mondo S."/>
            <person name="Nolan M."/>
            <person name="Ohm R."/>
            <person name="Pangilinan J."/>
            <person name="Park H.-J."/>
            <person name="Ramirez L."/>
            <person name="Alfaro M."/>
            <person name="Sun H."/>
            <person name="Tritt A."/>
            <person name="Yoshinaga Y."/>
            <person name="Zwiers L.-H."/>
            <person name="Turgeon B."/>
            <person name="Goodwin S."/>
            <person name="Spatafora J."/>
            <person name="Crous P."/>
            <person name="Grigoriev I."/>
        </authorList>
    </citation>
    <scope>NUCLEOTIDE SEQUENCE</scope>
    <source>
        <strain evidence="8">CBS 123094</strain>
    </source>
</reference>
<dbReference type="CDD" id="cd17323">
    <property type="entry name" value="MFS_Tpo1_MDR_like"/>
    <property type="match status" value="1"/>
</dbReference>
<proteinExistence type="inferred from homology"/>
<feature type="transmembrane region" description="Helical" evidence="6">
    <location>
        <begin position="394"/>
        <end position="419"/>
    </location>
</feature>
<dbReference type="PANTHER" id="PTHR23502:SF68">
    <property type="entry name" value="MULTIDRUG TRANSPORTER, PUTATIVE (AFU_ORTHOLOGUE AFUA_3G01120)-RELATED"/>
    <property type="match status" value="1"/>
</dbReference>
<comment type="similarity">
    <text evidence="2">Belongs to the major facilitator superfamily.</text>
</comment>
<feature type="transmembrane region" description="Helical" evidence="6">
    <location>
        <begin position="124"/>
        <end position="143"/>
    </location>
</feature>
<feature type="transmembrane region" description="Helical" evidence="6">
    <location>
        <begin position="212"/>
        <end position="241"/>
    </location>
</feature>
<dbReference type="PANTHER" id="PTHR23502">
    <property type="entry name" value="MAJOR FACILITATOR SUPERFAMILY"/>
    <property type="match status" value="1"/>
</dbReference>
<evidence type="ECO:0000313" key="8">
    <source>
        <dbReference type="EMBL" id="KAF1999682.1"/>
    </source>
</evidence>
<dbReference type="GO" id="GO:0022857">
    <property type="term" value="F:transmembrane transporter activity"/>
    <property type="evidence" value="ECO:0007669"/>
    <property type="project" value="InterPro"/>
</dbReference>
<dbReference type="Pfam" id="PF07690">
    <property type="entry name" value="MFS_1"/>
    <property type="match status" value="1"/>
</dbReference>
<evidence type="ECO:0000256" key="4">
    <source>
        <dbReference type="ARBA" id="ARBA00022989"/>
    </source>
</evidence>
<feature type="transmembrane region" description="Helical" evidence="6">
    <location>
        <begin position="326"/>
        <end position="346"/>
    </location>
</feature>
<keyword evidence="3 6" id="KW-0812">Transmembrane</keyword>
<accession>A0A6A5WDD8</accession>
<evidence type="ECO:0000256" key="5">
    <source>
        <dbReference type="ARBA" id="ARBA00023136"/>
    </source>
</evidence>
<name>A0A6A5WDD8_9PLEO</name>
<feature type="transmembrane region" description="Helical" evidence="6">
    <location>
        <begin position="282"/>
        <end position="306"/>
    </location>
</feature>
<dbReference type="Proteomes" id="UP000799779">
    <property type="component" value="Unassembled WGS sequence"/>
</dbReference>
<feature type="transmembrane region" description="Helical" evidence="6">
    <location>
        <begin position="92"/>
        <end position="112"/>
    </location>
</feature>
<feature type="domain" description="Major facilitator superfamily (MFS) profile" evidence="7">
    <location>
        <begin position="57"/>
        <end position="486"/>
    </location>
</feature>
<dbReference type="OrthoDB" id="5296287at2759"/>
<feature type="transmembrane region" description="Helical" evidence="6">
    <location>
        <begin position="55"/>
        <end position="80"/>
    </location>
</feature>
<feature type="transmembrane region" description="Helical" evidence="6">
    <location>
        <begin position="460"/>
        <end position="482"/>
    </location>
</feature>
<dbReference type="AlphaFoldDB" id="A0A6A5WDD8"/>
<evidence type="ECO:0000313" key="9">
    <source>
        <dbReference type="Proteomes" id="UP000799779"/>
    </source>
</evidence>
<dbReference type="InterPro" id="IPR036259">
    <property type="entry name" value="MFS_trans_sf"/>
</dbReference>
<protein>
    <submittedName>
        <fullName evidence="8">MFS general substrate transporter</fullName>
    </submittedName>
</protein>
<gene>
    <name evidence="8" type="ORF">P154DRAFT_523216</name>
</gene>
<keyword evidence="4 6" id="KW-1133">Transmembrane helix</keyword>
<evidence type="ECO:0000259" key="7">
    <source>
        <dbReference type="PROSITE" id="PS50850"/>
    </source>
</evidence>
<dbReference type="GO" id="GO:0016020">
    <property type="term" value="C:membrane"/>
    <property type="evidence" value="ECO:0007669"/>
    <property type="project" value="UniProtKB-SubCell"/>
</dbReference>
<evidence type="ECO:0000256" key="3">
    <source>
        <dbReference type="ARBA" id="ARBA00022692"/>
    </source>
</evidence>
<sequence length="496" mass="53728">MSTQTLTESVHSDAQVDVEKCEATIETQPPDPNVVDWDGPEDPENPMNWPTSRKVVAIGIVSAIMFLSPLASTIVAPAAANIMATFGSTNETLGAFITSIYLLGYTFGPLVIAPLSELYGRAPLYNICNVLFVIFNIACAVASSLNSLIAFRFLAGIAASSPQTLGGGTIADLVPVEKRGLAMVGWILGPVLGPSCGPLIGAYLAEGKGWRWIFWVVTIVGGAVAVLTFLTMSETYGYVILQRKTQRLQKQTGNMKLRSRLESTRTPRDLFTSSIIRPLKMLFFSPIVFLLSLYMATIYGFLYLMFTTFSRVFEGQYGFSTKSVGLVFLGSGVGSIVGLFFTAAVSDRLLAYLTKRNGGVAKPEFRIPPMILGAFLVPVGLFLYGWTAEKKAHWFLPILGTGFLGAGMFVVLMPGMVYFVDAFTTYAASAAAASSVFRSLLGALLPLAGDSMYNALGVGWANSVLGFISVAMLPIPVLFWMYGERIRESKMFQVRF</sequence>
<feature type="transmembrane region" description="Helical" evidence="6">
    <location>
        <begin position="367"/>
        <end position="388"/>
    </location>
</feature>
<evidence type="ECO:0000256" key="6">
    <source>
        <dbReference type="SAM" id="Phobius"/>
    </source>
</evidence>
<dbReference type="Gene3D" id="1.20.1250.20">
    <property type="entry name" value="MFS general substrate transporter like domains"/>
    <property type="match status" value="1"/>
</dbReference>
<organism evidence="8 9">
    <name type="scientific">Amniculicola lignicola CBS 123094</name>
    <dbReference type="NCBI Taxonomy" id="1392246"/>
    <lineage>
        <taxon>Eukaryota</taxon>
        <taxon>Fungi</taxon>
        <taxon>Dikarya</taxon>
        <taxon>Ascomycota</taxon>
        <taxon>Pezizomycotina</taxon>
        <taxon>Dothideomycetes</taxon>
        <taxon>Pleosporomycetidae</taxon>
        <taxon>Pleosporales</taxon>
        <taxon>Amniculicolaceae</taxon>
        <taxon>Amniculicola</taxon>
    </lineage>
</organism>
<comment type="subcellular location">
    <subcellularLocation>
        <location evidence="1">Membrane</location>
        <topology evidence="1">Multi-pass membrane protein</topology>
    </subcellularLocation>
</comment>
<dbReference type="EMBL" id="ML977594">
    <property type="protein sequence ID" value="KAF1999682.1"/>
    <property type="molecule type" value="Genomic_DNA"/>
</dbReference>
<evidence type="ECO:0000256" key="1">
    <source>
        <dbReference type="ARBA" id="ARBA00004141"/>
    </source>
</evidence>
<dbReference type="SUPFAM" id="SSF103473">
    <property type="entry name" value="MFS general substrate transporter"/>
    <property type="match status" value="1"/>
</dbReference>